<dbReference type="Proteomes" id="UP000249396">
    <property type="component" value="Unassembled WGS sequence"/>
</dbReference>
<feature type="domain" description="YDG" evidence="1">
    <location>
        <begin position="32"/>
        <end position="111"/>
    </location>
</feature>
<sequence>KTINASNVAIGDGNGGNNYSVTLDPNTASSITKAPLAINAVTDTKVYDGTTSSSLTPAVVGLQTPAGHVDSVTLNGQGFASKNVLGANGSTLVVNSGYAVNDGNNGLNYSVTLSGAIGQINPLALSISATRVYNGLTGIGGGLFAINNLIATDSLTLTGSATVDSKNIGTYTFGGASPNGLSVGSLTLGGSSADNYTLAKAAGQAVINPASLNLAAVTDTKNYDGTTQSTGVVTVTGLAASDSLSNLSQHFDLPDIGIRTLLVDPNYILNDGNGGNNYMVVLGSASGAIVGGQGNSNNAGNIAGAVEPKYGARYNNNTAGSNPFNDDQYQLSGGISPIVVVGDVVSGGDVGSGGHHNINENAPAGGCILVGNKISC</sequence>
<dbReference type="InterPro" id="IPR041248">
    <property type="entry name" value="YDG"/>
</dbReference>
<dbReference type="AlphaFoldDB" id="A0A2W4RFL2"/>
<protein>
    <recommendedName>
        <fullName evidence="1">YDG domain-containing protein</fullName>
    </recommendedName>
</protein>
<proteinExistence type="predicted"/>
<dbReference type="EMBL" id="QJPH01000244">
    <property type="protein sequence ID" value="PZN81943.1"/>
    <property type="molecule type" value="Genomic_DNA"/>
</dbReference>
<feature type="domain" description="YDG" evidence="1">
    <location>
        <begin position="128"/>
        <end position="201"/>
    </location>
</feature>
<feature type="domain" description="YDG" evidence="1">
    <location>
        <begin position="209"/>
        <end position="280"/>
    </location>
</feature>
<dbReference type="Pfam" id="PF18657">
    <property type="entry name" value="YDG"/>
    <property type="match status" value="3"/>
</dbReference>
<gene>
    <name evidence="2" type="ORF">DM484_07335</name>
</gene>
<evidence type="ECO:0000313" key="3">
    <source>
        <dbReference type="Proteomes" id="UP000249396"/>
    </source>
</evidence>
<organism evidence="2 3">
    <name type="scientific">Candidatus Methylumidiphilus alinenensis</name>
    <dbReference type="NCBI Taxonomy" id="2202197"/>
    <lineage>
        <taxon>Bacteria</taxon>
        <taxon>Pseudomonadati</taxon>
        <taxon>Pseudomonadota</taxon>
        <taxon>Gammaproteobacteria</taxon>
        <taxon>Methylococcales</taxon>
        <taxon>Candidatus Methylumidiphilus</taxon>
    </lineage>
</organism>
<accession>A0A2W4RFL2</accession>
<feature type="non-terminal residue" evidence="2">
    <location>
        <position position="1"/>
    </location>
</feature>
<name>A0A2W4RFL2_9GAMM</name>
<comment type="caution">
    <text evidence="2">The sequence shown here is derived from an EMBL/GenBank/DDBJ whole genome shotgun (WGS) entry which is preliminary data.</text>
</comment>
<evidence type="ECO:0000313" key="2">
    <source>
        <dbReference type="EMBL" id="PZN81943.1"/>
    </source>
</evidence>
<evidence type="ECO:0000259" key="1">
    <source>
        <dbReference type="Pfam" id="PF18657"/>
    </source>
</evidence>
<reference evidence="2 3" key="1">
    <citation type="journal article" date="2018" name="Aquat. Microb. Ecol.">
        <title>Gammaproteobacterial methanotrophs dominate.</title>
        <authorList>
            <person name="Rissanen A.J."/>
            <person name="Saarenheimo J."/>
            <person name="Tiirola M."/>
            <person name="Peura S."/>
            <person name="Aalto S.L."/>
            <person name="Karvinen A."/>
            <person name="Nykanen H."/>
        </authorList>
    </citation>
    <scope>NUCLEOTIDE SEQUENCE [LARGE SCALE GENOMIC DNA]</scope>
    <source>
        <strain evidence="2">AMbin10</strain>
    </source>
</reference>